<dbReference type="InterPro" id="IPR027365">
    <property type="entry name" value="GNAT_acetyltra_YdfB-like"/>
</dbReference>
<dbReference type="Gene3D" id="3.40.630.30">
    <property type="match status" value="1"/>
</dbReference>
<dbReference type="Pfam" id="PF12746">
    <property type="entry name" value="GNAT_acetyltran"/>
    <property type="match status" value="1"/>
</dbReference>
<proteinExistence type="predicted"/>
<dbReference type="KEGG" id="kphy:AOZ06_23395"/>
<accession>A0A0N9I4E4</accession>
<evidence type="ECO:0000313" key="2">
    <source>
        <dbReference type="Proteomes" id="UP000063699"/>
    </source>
</evidence>
<sequence>MLRLEADTIWGREPGGIACDTVFVTVTTYDGRAEVIDGQAVVASGTPTAMSVARSWVLPSPPTPPSAPAGYSLVHEPRDLRRPVSWDADEWALLMSGAAGPWAAVVDGDEVASLAHCARWTERAAEVGVRTEDPYQRRGLAPVVARAWATLLADHGKVLFYSADEDNTASHRVAAKCDARPLGLLCQLSLRR</sequence>
<organism evidence="1 2">
    <name type="scientific">Kibdelosporangium phytohabitans</name>
    <dbReference type="NCBI Taxonomy" id="860235"/>
    <lineage>
        <taxon>Bacteria</taxon>
        <taxon>Bacillati</taxon>
        <taxon>Actinomycetota</taxon>
        <taxon>Actinomycetes</taxon>
        <taxon>Pseudonocardiales</taxon>
        <taxon>Pseudonocardiaceae</taxon>
        <taxon>Kibdelosporangium</taxon>
    </lineage>
</organism>
<dbReference type="InterPro" id="IPR016181">
    <property type="entry name" value="Acyl_CoA_acyltransferase"/>
</dbReference>
<dbReference type="STRING" id="860235.AOZ06_23395"/>
<reference evidence="1 2" key="1">
    <citation type="submission" date="2015-07" db="EMBL/GenBank/DDBJ databases">
        <title>Genome sequencing of Kibdelosporangium phytohabitans.</title>
        <authorList>
            <person name="Qin S."/>
            <person name="Xing K."/>
        </authorList>
    </citation>
    <scope>NUCLEOTIDE SEQUENCE [LARGE SCALE GENOMIC DNA]</scope>
    <source>
        <strain evidence="1 2">KLBMP1111</strain>
    </source>
</reference>
<dbReference type="SUPFAM" id="SSF55729">
    <property type="entry name" value="Acyl-CoA N-acyltransferases (Nat)"/>
    <property type="match status" value="1"/>
</dbReference>
<evidence type="ECO:0008006" key="3">
    <source>
        <dbReference type="Google" id="ProtNLM"/>
    </source>
</evidence>
<dbReference type="Proteomes" id="UP000063699">
    <property type="component" value="Chromosome"/>
</dbReference>
<evidence type="ECO:0000313" key="1">
    <source>
        <dbReference type="EMBL" id="ALG09460.1"/>
    </source>
</evidence>
<dbReference type="AlphaFoldDB" id="A0A0N9I4E4"/>
<name>A0A0N9I4E4_9PSEU</name>
<dbReference type="EMBL" id="CP012752">
    <property type="protein sequence ID" value="ALG09460.1"/>
    <property type="molecule type" value="Genomic_DNA"/>
</dbReference>
<gene>
    <name evidence="1" type="ORF">AOZ06_23395</name>
</gene>
<protein>
    <recommendedName>
        <fullName evidence="3">N-acetyltransferase domain-containing protein</fullName>
    </recommendedName>
</protein>
<keyword evidence="2" id="KW-1185">Reference proteome</keyword>